<reference evidence="2 3" key="1">
    <citation type="submission" date="2015-06" db="EMBL/GenBank/DDBJ databases">
        <title>Expansion of signal transduction pathways in fungi by whole-genome duplication.</title>
        <authorList>
            <consortium name="DOE Joint Genome Institute"/>
            <person name="Corrochano L.M."/>
            <person name="Kuo A."/>
            <person name="Marcet-Houben M."/>
            <person name="Polaino S."/>
            <person name="Salamov A."/>
            <person name="Villalobos J.M."/>
            <person name="Alvarez M.I."/>
            <person name="Avalos J."/>
            <person name="Benito E.P."/>
            <person name="Benoit I."/>
            <person name="Burger G."/>
            <person name="Camino L.P."/>
            <person name="Canovas D."/>
            <person name="Cerda-Olmedo E."/>
            <person name="Cheng J.-F."/>
            <person name="Dominguez A."/>
            <person name="Elias M."/>
            <person name="Eslava A.P."/>
            <person name="Glaser F."/>
            <person name="Grimwood J."/>
            <person name="Gutierrez G."/>
            <person name="Heitman J."/>
            <person name="Henrissat B."/>
            <person name="Iturriaga E.A."/>
            <person name="Lang B.F."/>
            <person name="Lavin J.L."/>
            <person name="Lee S."/>
            <person name="Li W."/>
            <person name="Lindquist E."/>
            <person name="Lopez-Garcia S."/>
            <person name="Luque E.M."/>
            <person name="Marcos A.T."/>
            <person name="Martin J."/>
            <person name="Mccluskey K."/>
            <person name="Medina H.R."/>
            <person name="Miralles-Duran A."/>
            <person name="Miyazaki A."/>
            <person name="Munoz-Torres E."/>
            <person name="Oguiza J.A."/>
            <person name="Ohm R."/>
            <person name="Olmedo M."/>
            <person name="Orejas M."/>
            <person name="Ortiz-Castellanos L."/>
            <person name="Pisabarro A.G."/>
            <person name="Rodriguez-Romero J."/>
            <person name="Ruiz-Herrera J."/>
            <person name="Ruiz-Vazquez R."/>
            <person name="Sanz C."/>
            <person name="Schackwitz W."/>
            <person name="Schmutz J."/>
            <person name="Shahriari M."/>
            <person name="Shelest E."/>
            <person name="Silva-Franco F."/>
            <person name="Soanes D."/>
            <person name="Syed K."/>
            <person name="Tagua V.G."/>
            <person name="Talbot N.J."/>
            <person name="Thon M."/>
            <person name="De Vries R.P."/>
            <person name="Wiebenga A."/>
            <person name="Yadav J.S."/>
            <person name="Braun E.L."/>
            <person name="Baker S."/>
            <person name="Garre V."/>
            <person name="Horwitz B."/>
            <person name="Torres-Martinez S."/>
            <person name="Idnurm A."/>
            <person name="Herrera-Estrella A."/>
            <person name="Gabaldon T."/>
            <person name="Grigoriev I.V."/>
        </authorList>
    </citation>
    <scope>NUCLEOTIDE SEQUENCE [LARGE SCALE GENOMIC DNA]</scope>
    <source>
        <strain evidence="2 3">CBS 277.49</strain>
    </source>
</reference>
<dbReference type="Proteomes" id="UP000077051">
    <property type="component" value="Unassembled WGS sequence"/>
</dbReference>
<name>A0A162YJR1_MUCCL</name>
<keyword evidence="3" id="KW-1185">Reference proteome</keyword>
<proteinExistence type="predicted"/>
<gene>
    <name evidence="2" type="ORF">MUCCIDRAFT_83937</name>
</gene>
<dbReference type="VEuPathDB" id="FungiDB:MUCCIDRAFT_83937"/>
<evidence type="ECO:0000256" key="1">
    <source>
        <dbReference type="SAM" id="SignalP"/>
    </source>
</evidence>
<protein>
    <submittedName>
        <fullName evidence="2">Uncharacterized protein</fullName>
    </submittedName>
</protein>
<accession>A0A162YJR1</accession>
<sequence>MSQCHTAMGLLVLTKRIHLVILVSEQELYLSVCELRPMLFQLQTASPLYACAFCNNGVTYVWNVPYSVVGAAIPRLPLYVCALPITLLNLELLVSVVNIGATLSLLQSLLAYQATKYLPFIVTDTIIAIIYPLEKGHAIGAVQGFKLSPYRSSQTML</sequence>
<dbReference type="AlphaFoldDB" id="A0A162YJR1"/>
<feature type="signal peptide" evidence="1">
    <location>
        <begin position="1"/>
        <end position="19"/>
    </location>
</feature>
<organism evidence="2 3">
    <name type="scientific">Mucor lusitanicus CBS 277.49</name>
    <dbReference type="NCBI Taxonomy" id="747725"/>
    <lineage>
        <taxon>Eukaryota</taxon>
        <taxon>Fungi</taxon>
        <taxon>Fungi incertae sedis</taxon>
        <taxon>Mucoromycota</taxon>
        <taxon>Mucoromycotina</taxon>
        <taxon>Mucoromycetes</taxon>
        <taxon>Mucorales</taxon>
        <taxon>Mucorineae</taxon>
        <taxon>Mucoraceae</taxon>
        <taxon>Mucor</taxon>
    </lineage>
</organism>
<dbReference type="EMBL" id="AMYB01000008">
    <property type="protein sequence ID" value="OAC98986.1"/>
    <property type="molecule type" value="Genomic_DNA"/>
</dbReference>
<feature type="chain" id="PRO_5007841235" evidence="1">
    <location>
        <begin position="20"/>
        <end position="157"/>
    </location>
</feature>
<comment type="caution">
    <text evidence="2">The sequence shown here is derived from an EMBL/GenBank/DDBJ whole genome shotgun (WGS) entry which is preliminary data.</text>
</comment>
<evidence type="ECO:0000313" key="2">
    <source>
        <dbReference type="EMBL" id="OAC98986.1"/>
    </source>
</evidence>
<evidence type="ECO:0000313" key="3">
    <source>
        <dbReference type="Proteomes" id="UP000077051"/>
    </source>
</evidence>
<keyword evidence="1" id="KW-0732">Signal</keyword>